<protein>
    <submittedName>
        <fullName evidence="1">Uncharacterized protein</fullName>
    </submittedName>
</protein>
<organism evidence="1 2">
    <name type="scientific">Dreissena polymorpha</name>
    <name type="common">Zebra mussel</name>
    <name type="synonym">Mytilus polymorpha</name>
    <dbReference type="NCBI Taxonomy" id="45954"/>
    <lineage>
        <taxon>Eukaryota</taxon>
        <taxon>Metazoa</taxon>
        <taxon>Spiralia</taxon>
        <taxon>Lophotrochozoa</taxon>
        <taxon>Mollusca</taxon>
        <taxon>Bivalvia</taxon>
        <taxon>Autobranchia</taxon>
        <taxon>Heteroconchia</taxon>
        <taxon>Euheterodonta</taxon>
        <taxon>Imparidentia</taxon>
        <taxon>Neoheterodontei</taxon>
        <taxon>Myida</taxon>
        <taxon>Dreissenoidea</taxon>
        <taxon>Dreissenidae</taxon>
        <taxon>Dreissena</taxon>
    </lineage>
</organism>
<proteinExistence type="predicted"/>
<comment type="caution">
    <text evidence="1">The sequence shown here is derived from an EMBL/GenBank/DDBJ whole genome shotgun (WGS) entry which is preliminary data.</text>
</comment>
<reference evidence="1" key="2">
    <citation type="submission" date="2020-11" db="EMBL/GenBank/DDBJ databases">
        <authorList>
            <person name="McCartney M.A."/>
            <person name="Auch B."/>
            <person name="Kono T."/>
            <person name="Mallez S."/>
            <person name="Becker A."/>
            <person name="Gohl D.M."/>
            <person name="Silverstein K.A.T."/>
            <person name="Koren S."/>
            <person name="Bechman K.B."/>
            <person name="Herman A."/>
            <person name="Abrahante J.E."/>
            <person name="Garbe J."/>
        </authorList>
    </citation>
    <scope>NUCLEOTIDE SEQUENCE</scope>
    <source>
        <strain evidence="1">Duluth1</strain>
        <tissue evidence="1">Whole animal</tissue>
    </source>
</reference>
<reference evidence="1" key="1">
    <citation type="journal article" date="2019" name="bioRxiv">
        <title>The Genome of the Zebra Mussel, Dreissena polymorpha: A Resource for Invasive Species Research.</title>
        <authorList>
            <person name="McCartney M.A."/>
            <person name="Auch B."/>
            <person name="Kono T."/>
            <person name="Mallez S."/>
            <person name="Zhang Y."/>
            <person name="Obille A."/>
            <person name="Becker A."/>
            <person name="Abrahante J.E."/>
            <person name="Garbe J."/>
            <person name="Badalamenti J.P."/>
            <person name="Herman A."/>
            <person name="Mangelson H."/>
            <person name="Liachko I."/>
            <person name="Sullivan S."/>
            <person name="Sone E.D."/>
            <person name="Koren S."/>
            <person name="Silverstein K.A.T."/>
            <person name="Beckman K.B."/>
            <person name="Gohl D.M."/>
        </authorList>
    </citation>
    <scope>NUCLEOTIDE SEQUENCE</scope>
    <source>
        <strain evidence="1">Duluth1</strain>
        <tissue evidence="1">Whole animal</tissue>
    </source>
</reference>
<evidence type="ECO:0000313" key="1">
    <source>
        <dbReference type="EMBL" id="KAH3784295.1"/>
    </source>
</evidence>
<gene>
    <name evidence="1" type="ORF">DPMN_162249</name>
</gene>
<accession>A0A9D4IRV0</accession>
<dbReference type="EMBL" id="JAIWYP010000008">
    <property type="protein sequence ID" value="KAH3784295.1"/>
    <property type="molecule type" value="Genomic_DNA"/>
</dbReference>
<evidence type="ECO:0000313" key="2">
    <source>
        <dbReference type="Proteomes" id="UP000828390"/>
    </source>
</evidence>
<name>A0A9D4IRV0_DREPO</name>
<sequence length="57" mass="6360">MSIAECSVPASSGKAKARSNVPWWNEACSKAVQDRKKALKTLKKNPAEHYLLNYRSP</sequence>
<keyword evidence="2" id="KW-1185">Reference proteome</keyword>
<dbReference type="AlphaFoldDB" id="A0A9D4IRV0"/>
<dbReference type="Proteomes" id="UP000828390">
    <property type="component" value="Unassembled WGS sequence"/>
</dbReference>